<dbReference type="PANTHER" id="PTHR24320:SF95">
    <property type="entry name" value="DEHYDROGENASES, SHORT CHAIN"/>
    <property type="match status" value="1"/>
</dbReference>
<keyword evidence="3" id="KW-0732">Signal</keyword>
<dbReference type="InterPro" id="IPR036291">
    <property type="entry name" value="NAD(P)-bd_dom_sf"/>
</dbReference>
<evidence type="ECO:0000313" key="4">
    <source>
        <dbReference type="EMBL" id="KAK6732582.1"/>
    </source>
</evidence>
<evidence type="ECO:0000256" key="1">
    <source>
        <dbReference type="ARBA" id="ARBA00006484"/>
    </source>
</evidence>
<feature type="chain" id="PRO_5046341324" description="Oxidoreductase, short chain dehydrogenase/reductase family protein" evidence="3">
    <location>
        <begin position="18"/>
        <end position="382"/>
    </location>
</feature>
<keyword evidence="2" id="KW-0560">Oxidoreductase</keyword>
<protein>
    <recommendedName>
        <fullName evidence="6">Oxidoreductase, short chain dehydrogenase/reductase family protein</fullName>
    </recommendedName>
</protein>
<evidence type="ECO:0000256" key="2">
    <source>
        <dbReference type="ARBA" id="ARBA00023002"/>
    </source>
</evidence>
<dbReference type="PANTHER" id="PTHR24320">
    <property type="entry name" value="RETINOL DEHYDROGENASE"/>
    <property type="match status" value="1"/>
</dbReference>
<accession>A0ABR1C4I2</accession>
<proteinExistence type="inferred from homology"/>
<dbReference type="SUPFAM" id="SSF51735">
    <property type="entry name" value="NAD(P)-binding Rossmann-fold domains"/>
    <property type="match status" value="1"/>
</dbReference>
<comment type="similarity">
    <text evidence="1">Belongs to the short-chain dehydrogenases/reductases (SDR) family.</text>
</comment>
<dbReference type="Proteomes" id="UP001303046">
    <property type="component" value="Unassembled WGS sequence"/>
</dbReference>
<evidence type="ECO:0000313" key="5">
    <source>
        <dbReference type="Proteomes" id="UP001303046"/>
    </source>
</evidence>
<dbReference type="Gene3D" id="3.40.50.720">
    <property type="entry name" value="NAD(P)-binding Rossmann-like Domain"/>
    <property type="match status" value="1"/>
</dbReference>
<comment type="caution">
    <text evidence="4">The sequence shown here is derived from an EMBL/GenBank/DDBJ whole genome shotgun (WGS) entry which is preliminary data.</text>
</comment>
<dbReference type="InterPro" id="IPR002347">
    <property type="entry name" value="SDR_fam"/>
</dbReference>
<keyword evidence="5" id="KW-1185">Reference proteome</keyword>
<organism evidence="4 5">
    <name type="scientific">Necator americanus</name>
    <name type="common">Human hookworm</name>
    <dbReference type="NCBI Taxonomy" id="51031"/>
    <lineage>
        <taxon>Eukaryota</taxon>
        <taxon>Metazoa</taxon>
        <taxon>Ecdysozoa</taxon>
        <taxon>Nematoda</taxon>
        <taxon>Chromadorea</taxon>
        <taxon>Rhabditida</taxon>
        <taxon>Rhabditina</taxon>
        <taxon>Rhabditomorpha</taxon>
        <taxon>Strongyloidea</taxon>
        <taxon>Ancylostomatidae</taxon>
        <taxon>Bunostominae</taxon>
        <taxon>Necator</taxon>
    </lineage>
</organism>
<dbReference type="Pfam" id="PF00106">
    <property type="entry name" value="adh_short"/>
    <property type="match status" value="1"/>
</dbReference>
<reference evidence="4 5" key="1">
    <citation type="submission" date="2023-08" db="EMBL/GenBank/DDBJ databases">
        <title>A Necator americanus chromosomal reference genome.</title>
        <authorList>
            <person name="Ilik V."/>
            <person name="Petrzelkova K.J."/>
            <person name="Pardy F."/>
            <person name="Fuh T."/>
            <person name="Niatou-Singa F.S."/>
            <person name="Gouil Q."/>
            <person name="Baker L."/>
            <person name="Ritchie M.E."/>
            <person name="Jex A.R."/>
            <person name="Gazzola D."/>
            <person name="Li H."/>
            <person name="Toshio Fujiwara R."/>
            <person name="Zhan B."/>
            <person name="Aroian R.V."/>
            <person name="Pafco B."/>
            <person name="Schwarz E.M."/>
        </authorList>
    </citation>
    <scope>NUCLEOTIDE SEQUENCE [LARGE SCALE GENOMIC DNA]</scope>
    <source>
        <strain evidence="4 5">Aroian</strain>
        <tissue evidence="4">Whole animal</tissue>
    </source>
</reference>
<dbReference type="CDD" id="cd05327">
    <property type="entry name" value="retinol-DH_like_SDR_c_like"/>
    <property type="match status" value="1"/>
</dbReference>
<sequence>MPLILLYVSLIVLFCSSASVPFSSNSSSRRGSYIITAMTSNDLTSNVSVPNSTTSNERTRKFGARTNALETIADVDLTGRTVLITGTTSGIGTETARALALKGAHVVMANRNIVLSEALKNRILVEKPGAKVDMIMCDLSSLQSVQAAANEYKSKHWPLHALILNAGVFSPTQKMTIDGLEMTFGVNHVAHQYLVRELLPLLRQSNARVVVVASTSHCHTGLKAEMSTDEKLAKLCPKESVEYGWRLYAYSKLCNVLMAMKLHRDEHKNGISVYVLHPGTMIGTDISRSYGFLGKFWNLITKPFTKSLEQGAATTVYCAASPEVHEVSGKYWESCWDDEKNFDEQLARDEELQDALWEKTDKLLDKFESDRQPIKTVTEAGN</sequence>
<feature type="signal peptide" evidence="3">
    <location>
        <begin position="1"/>
        <end position="17"/>
    </location>
</feature>
<evidence type="ECO:0000256" key="3">
    <source>
        <dbReference type="SAM" id="SignalP"/>
    </source>
</evidence>
<name>A0ABR1C4I2_NECAM</name>
<dbReference type="EMBL" id="JAVFWL010000002">
    <property type="protein sequence ID" value="KAK6732582.1"/>
    <property type="molecule type" value="Genomic_DNA"/>
</dbReference>
<dbReference type="PRINTS" id="PR00081">
    <property type="entry name" value="GDHRDH"/>
</dbReference>
<gene>
    <name evidence="4" type="primary">Necator_chrII.g4550</name>
    <name evidence="4" type="ORF">RB195_016758</name>
</gene>
<evidence type="ECO:0008006" key="6">
    <source>
        <dbReference type="Google" id="ProtNLM"/>
    </source>
</evidence>